<accession>A0A7H9ARV2</accession>
<dbReference type="RefSeq" id="WP_179242440.1">
    <property type="nucleotide sequence ID" value="NZ_CP058595.1"/>
</dbReference>
<gene>
    <name evidence="2" type="ORF">HYG79_12640</name>
</gene>
<feature type="transmembrane region" description="Helical" evidence="1">
    <location>
        <begin position="23"/>
        <end position="47"/>
    </location>
</feature>
<dbReference type="AlphaFoldDB" id="A0A7H9ARV2"/>
<dbReference type="EMBL" id="CP058595">
    <property type="protein sequence ID" value="QLG46159.1"/>
    <property type="molecule type" value="Genomic_DNA"/>
</dbReference>
<evidence type="ECO:0000256" key="1">
    <source>
        <dbReference type="SAM" id="Phobius"/>
    </source>
</evidence>
<name>A0A7H9ARV2_9FLAO</name>
<organism evidence="2 3">
    <name type="scientific">Costertonia aggregata</name>
    <dbReference type="NCBI Taxonomy" id="343403"/>
    <lineage>
        <taxon>Bacteria</taxon>
        <taxon>Pseudomonadati</taxon>
        <taxon>Bacteroidota</taxon>
        <taxon>Flavobacteriia</taxon>
        <taxon>Flavobacteriales</taxon>
        <taxon>Flavobacteriaceae</taxon>
        <taxon>Costertonia</taxon>
    </lineage>
</organism>
<evidence type="ECO:0000313" key="3">
    <source>
        <dbReference type="Proteomes" id="UP000509302"/>
    </source>
</evidence>
<feature type="transmembrane region" description="Helical" evidence="1">
    <location>
        <begin position="114"/>
        <end position="133"/>
    </location>
</feature>
<feature type="transmembrane region" description="Helical" evidence="1">
    <location>
        <begin position="164"/>
        <end position="181"/>
    </location>
</feature>
<proteinExistence type="predicted"/>
<feature type="transmembrane region" description="Helical" evidence="1">
    <location>
        <begin position="139"/>
        <end position="157"/>
    </location>
</feature>
<feature type="transmembrane region" description="Helical" evidence="1">
    <location>
        <begin position="72"/>
        <end position="94"/>
    </location>
</feature>
<dbReference type="Proteomes" id="UP000509302">
    <property type="component" value="Chromosome"/>
</dbReference>
<reference evidence="2 3" key="1">
    <citation type="journal article" date="2006" name="Int. J. Syst. Evol. Microbiol.">
        <title>Costertonia aggregata gen. nov., sp. nov., a mesophilic marine bacterium of the family Flavobacteriaceae, isolated from a mature biofilm.</title>
        <authorList>
            <person name="Kwon K.K."/>
            <person name="Lee Y.K."/>
            <person name="Lee H.K."/>
        </authorList>
    </citation>
    <scope>NUCLEOTIDE SEQUENCE [LARGE SCALE GENOMIC DNA]</scope>
    <source>
        <strain evidence="2 3">KCCM 42265</strain>
    </source>
</reference>
<sequence length="211" mass="23562">MESKKYLEDISEIKNMMSRSSRFISLSGISGVLAGVYALIGAAFAHVRLQQYSLIDPMEYYKRNSAPIETGLVVDLFAIAIVVMLAALVTGTILSIKKAKKSEEKIWNASSRRLVINFFLPLLVGGIFCLVLIQYHLSALVASTTLVFYGLACINASKYTLGDVRYMGIAFVLFGLASTQFLGYGLYFWAIGFGLFHIFYGTLMYFKYDRK</sequence>
<keyword evidence="1" id="KW-1133">Transmembrane helix</keyword>
<protein>
    <submittedName>
        <fullName evidence="2">Uncharacterized protein</fullName>
    </submittedName>
</protein>
<keyword evidence="3" id="KW-1185">Reference proteome</keyword>
<keyword evidence="1" id="KW-0812">Transmembrane</keyword>
<evidence type="ECO:0000313" key="2">
    <source>
        <dbReference type="EMBL" id="QLG46159.1"/>
    </source>
</evidence>
<dbReference type="KEGG" id="cagg:HYG79_12640"/>
<keyword evidence="1" id="KW-0472">Membrane</keyword>